<gene>
    <name evidence="1" type="ORF">Goshw_016773</name>
</gene>
<reference evidence="1 2" key="1">
    <citation type="journal article" date="2019" name="Genome Biol. Evol.">
        <title>Insights into the evolution of the New World diploid cottons (Gossypium, subgenus Houzingenia) based on genome sequencing.</title>
        <authorList>
            <person name="Grover C.E."/>
            <person name="Arick M.A. 2nd"/>
            <person name="Thrash A."/>
            <person name="Conover J.L."/>
            <person name="Sanders W.S."/>
            <person name="Peterson D.G."/>
            <person name="Frelichowski J.E."/>
            <person name="Scheffler J.A."/>
            <person name="Scheffler B.E."/>
            <person name="Wendel J.F."/>
        </authorList>
    </citation>
    <scope>NUCLEOTIDE SEQUENCE [LARGE SCALE GENOMIC DNA]</scope>
    <source>
        <strain evidence="1">1</strain>
        <tissue evidence="1">Leaf</tissue>
    </source>
</reference>
<dbReference type="OrthoDB" id="1303806at2759"/>
<evidence type="ECO:0000313" key="1">
    <source>
        <dbReference type="EMBL" id="MBA0860345.1"/>
    </source>
</evidence>
<proteinExistence type="predicted"/>
<dbReference type="AlphaFoldDB" id="A0A7J9LNC4"/>
<name>A0A7J9LNC4_GOSSC</name>
<comment type="caution">
    <text evidence="1">The sequence shown here is derived from an EMBL/GenBank/DDBJ whole genome shotgun (WGS) entry which is preliminary data.</text>
</comment>
<evidence type="ECO:0000313" key="2">
    <source>
        <dbReference type="Proteomes" id="UP000593576"/>
    </source>
</evidence>
<accession>A0A7J9LNC4</accession>
<sequence>MGSVSLSIFTSSSGPPIYIPTHNEEPFSELCWNTYRS</sequence>
<keyword evidence="2" id="KW-1185">Reference proteome</keyword>
<protein>
    <submittedName>
        <fullName evidence="1">Uncharacterized protein</fullName>
    </submittedName>
</protein>
<organism evidence="1 2">
    <name type="scientific">Gossypium schwendimanii</name>
    <name type="common">Cotton</name>
    <dbReference type="NCBI Taxonomy" id="34291"/>
    <lineage>
        <taxon>Eukaryota</taxon>
        <taxon>Viridiplantae</taxon>
        <taxon>Streptophyta</taxon>
        <taxon>Embryophyta</taxon>
        <taxon>Tracheophyta</taxon>
        <taxon>Spermatophyta</taxon>
        <taxon>Magnoliopsida</taxon>
        <taxon>eudicotyledons</taxon>
        <taxon>Gunneridae</taxon>
        <taxon>Pentapetalae</taxon>
        <taxon>rosids</taxon>
        <taxon>malvids</taxon>
        <taxon>Malvales</taxon>
        <taxon>Malvaceae</taxon>
        <taxon>Malvoideae</taxon>
        <taxon>Gossypium</taxon>
    </lineage>
</organism>
<dbReference type="Proteomes" id="UP000593576">
    <property type="component" value="Unassembled WGS sequence"/>
</dbReference>
<dbReference type="EMBL" id="JABFAF010000007">
    <property type="protein sequence ID" value="MBA0860345.1"/>
    <property type="molecule type" value="Genomic_DNA"/>
</dbReference>